<feature type="transmembrane region" description="Helical" evidence="1">
    <location>
        <begin position="35"/>
        <end position="52"/>
    </location>
</feature>
<keyword evidence="1" id="KW-0472">Membrane</keyword>
<keyword evidence="1" id="KW-0812">Transmembrane</keyword>
<gene>
    <name evidence="2" type="ORF">Cpap_1281</name>
</gene>
<keyword evidence="1" id="KW-1133">Transmembrane helix</keyword>
<accession>F1TFL0</accession>
<dbReference type="STRING" id="588581.Cpap_1281"/>
<evidence type="ECO:0000256" key="1">
    <source>
        <dbReference type="SAM" id="Phobius"/>
    </source>
</evidence>
<protein>
    <submittedName>
        <fullName evidence="2">Uncharacterized protein</fullName>
    </submittedName>
</protein>
<feature type="transmembrane region" description="Helical" evidence="1">
    <location>
        <begin position="122"/>
        <end position="142"/>
    </location>
</feature>
<sequence length="149" mass="17637">MEFLFVIGFVIVFIFISWFLFTLANGDILIILKWAKWICILVTSISFIVWAIESMKTSKWFDIRNITTIPLLINLFYGILLIICRVVIIKMKNRKSRGTMMYGITYNNPSIESSNNYVHQRAMMMLVILIVVNPILNIYFWVDFIKLYF</sequence>
<evidence type="ECO:0000313" key="2">
    <source>
        <dbReference type="EMBL" id="EGD46742.1"/>
    </source>
</evidence>
<evidence type="ECO:0000313" key="3">
    <source>
        <dbReference type="Proteomes" id="UP000003860"/>
    </source>
</evidence>
<proteinExistence type="predicted"/>
<keyword evidence="3" id="KW-1185">Reference proteome</keyword>
<reference evidence="2" key="1">
    <citation type="submission" date="2009-07" db="EMBL/GenBank/DDBJ databases">
        <authorList>
            <consortium name="US DOE Joint Genome Institute (JGI-PGF)"/>
            <person name="Lucas S."/>
            <person name="Copeland A."/>
            <person name="Lapidus A."/>
            <person name="Glavina del Rio T."/>
            <person name="Tice H."/>
            <person name="Bruce D."/>
            <person name="Goodwin L."/>
            <person name="Pitluck S."/>
            <person name="Larimer F."/>
            <person name="Land M.L."/>
            <person name="Mouttaki H."/>
            <person name="He Z."/>
            <person name="Zhou J."/>
            <person name="Hemme C.L."/>
        </authorList>
    </citation>
    <scope>NUCLEOTIDE SEQUENCE [LARGE SCALE GENOMIC DNA]</scope>
    <source>
        <strain evidence="2">DSM 2782</strain>
    </source>
</reference>
<comment type="caution">
    <text evidence="2">The sequence shown here is derived from an EMBL/GenBank/DDBJ whole genome shotgun (WGS) entry which is preliminary data.</text>
</comment>
<dbReference type="AlphaFoldDB" id="F1TFL0"/>
<dbReference type="EMBL" id="ACXX02000011">
    <property type="protein sequence ID" value="EGD46742.1"/>
    <property type="molecule type" value="Genomic_DNA"/>
</dbReference>
<reference evidence="2" key="2">
    <citation type="submission" date="2011-01" db="EMBL/GenBank/DDBJ databases">
        <title>The Non-contiguous Finished genome of Clostridium papyrosolvens.</title>
        <authorList>
            <person name="Lucas S."/>
            <person name="Copeland A."/>
            <person name="Lapidus A."/>
            <person name="Cheng J.-F."/>
            <person name="Goodwin L."/>
            <person name="Pitluck S."/>
            <person name="Misra M."/>
            <person name="Chertkov O."/>
            <person name="Detter J.C."/>
            <person name="Han C."/>
            <person name="Tapia R."/>
            <person name="Land M."/>
            <person name="Hauser L."/>
            <person name="Kyrpides N."/>
            <person name="Ivanova N."/>
            <person name="Pagani I."/>
            <person name="Mouttaki H."/>
            <person name="He Z."/>
            <person name="Zhou J."/>
            <person name="Hemme C.L."/>
            <person name="Woyke T."/>
        </authorList>
    </citation>
    <scope>NUCLEOTIDE SEQUENCE [LARGE SCALE GENOMIC DNA]</scope>
    <source>
        <strain evidence="2">DSM 2782</strain>
    </source>
</reference>
<name>F1TFL0_9FIRM</name>
<feature type="transmembrane region" description="Helical" evidence="1">
    <location>
        <begin position="72"/>
        <end position="91"/>
    </location>
</feature>
<feature type="transmembrane region" description="Helical" evidence="1">
    <location>
        <begin position="6"/>
        <end position="23"/>
    </location>
</feature>
<dbReference type="Proteomes" id="UP000003860">
    <property type="component" value="Unassembled WGS sequence"/>
</dbReference>
<organism evidence="2 3">
    <name type="scientific">Ruminiclostridium papyrosolvens DSM 2782</name>
    <dbReference type="NCBI Taxonomy" id="588581"/>
    <lineage>
        <taxon>Bacteria</taxon>
        <taxon>Bacillati</taxon>
        <taxon>Bacillota</taxon>
        <taxon>Clostridia</taxon>
        <taxon>Eubacteriales</taxon>
        <taxon>Oscillospiraceae</taxon>
        <taxon>Ruminiclostridium</taxon>
    </lineage>
</organism>